<organism evidence="1 2">
    <name type="scientific">Pangasius djambal</name>
    <dbReference type="NCBI Taxonomy" id="1691987"/>
    <lineage>
        <taxon>Eukaryota</taxon>
        <taxon>Metazoa</taxon>
        <taxon>Chordata</taxon>
        <taxon>Craniata</taxon>
        <taxon>Vertebrata</taxon>
        <taxon>Euteleostomi</taxon>
        <taxon>Actinopterygii</taxon>
        <taxon>Neopterygii</taxon>
        <taxon>Teleostei</taxon>
        <taxon>Ostariophysi</taxon>
        <taxon>Siluriformes</taxon>
        <taxon>Pangasiidae</taxon>
        <taxon>Pangasius</taxon>
    </lineage>
</organism>
<gene>
    <name evidence="1" type="ORF">PDJAM_G00069310</name>
</gene>
<reference evidence="1" key="1">
    <citation type="submission" date="2020-02" db="EMBL/GenBank/DDBJ databases">
        <title>Genome sequencing of the panga catfish, Pangasius djambal.</title>
        <authorList>
            <person name="Wen M."/>
            <person name="Zahm M."/>
            <person name="Roques C."/>
            <person name="Cabau C."/>
            <person name="Klopp C."/>
            <person name="Donnadieu C."/>
            <person name="Jouanno E."/>
            <person name="Avarre J.-C."/>
            <person name="Campet M."/>
            <person name="Ha T."/>
            <person name="Dugue R."/>
            <person name="Lampietro C."/>
            <person name="Louis A."/>
            <person name="Herpin A."/>
            <person name="Echchiki A."/>
            <person name="Berthelot C."/>
            <person name="Parey E."/>
            <person name="Roest-Crollius H."/>
            <person name="Braasch I."/>
            <person name="Postlethwait J.H."/>
            <person name="Bobe J."/>
            <person name="Montfort J."/>
            <person name="Bouchez O."/>
            <person name="Begum T."/>
            <person name="Schartl M."/>
            <person name="Gustiano R."/>
            <person name="Guiguen Y."/>
        </authorList>
    </citation>
    <scope>NUCLEOTIDE SEQUENCE</scope>
    <source>
        <strain evidence="1">Pdj_M5554</strain>
    </source>
</reference>
<proteinExistence type="predicted"/>
<sequence>MFPSVLQHVGAAEVQLLILENILLSPAYDVYLLAGTSIKYKVQKIRQGKITELSMPCDQYELQLKNSAVAPGGDVYSAVAELDPSSSTVFALQHGHTNIVLDHKTLGMKGASRLPNSTLYVVEPGYLVFKINPGERWVLETGRTYEIFIEVFDKSSNKIYLSDNVRIEPTFPEEFFEVLESSLNGSYHRVKAVKNGQAVIEGVLRAVVDRRGTELALPVPVRNEQDVEIYNPIVLSPSILTFPWQPKEGAYQYTIKARGGSGNFSWSSSNTAVATVTVKGVMTTVHDVGVSTVYAHDLRNPLHYGEMKVYVIEPVRMEFAPCVVEARVNLTLELPLRIFGQLSSEDGEKVTLSDCSHFDLQVQMENHGVFQLQDGRLLPGQQHCSGVRVQAVSPGYTNLLVSYTHGNVHLSAKITIAAYPPLRAVDPVSVALVTLGSSKDMLFEGGPKPWILEPSKFFRNLTAEDASSVTLTLTGPASRSYFTHHVRASCRSLGEQVLAVTVGNRPTLTNPFPAVEPAVVKFVCAPPSRLALVPVYTNAQLDLSCPLLQHNKQVVPVSNYRNPELDVAAFDQQGRKFDNFSSLSVTWETSRAALASIESSKPMELYVTEEPNAKQRKLHGRQTVFVHHESGVAAITVSALGYQTSHLEKAAVLPGFEPLTVVSATLDLLLVEDVTVTPQSVSIYNHPDVRAELTLREGSGYFFVNTSVRGIADVEFQESRGSAEVVPVHPGVLQVMVHDLCLTFPAPATATVHVSDILEVYVRVVDKVEIGKSVRAYVRVSDDNKKPFLAKYFSHMNLKLKAASSIVSLQPLSEYSEKDTATFLVKGVVIGQTSISAVVSDKTGRTISSAPQQIEVFPPFRLLPRKVTLIIGAVMQITSEGGPQPQSNILFSLSDSNIASVNSIGLVRGVAVGNMTVTGVVQAVDTESGKLVVISQDQVEVEVVQLKGVRIRAPITRMKTGAMMPVYVMGLTSSETPFSFGNALPGLTFHWSVTKRDILDVHTRHSEASIKLSAEHNFAMSVSGRSKGRTGLKVVVRATVPEAGHLWGNKLELSDEIQIQVYEKLQLLNPEVQAEEILMSPNSLLKLQTNRDGVGSLSYRVLDCPDKAPLVHVDDNGHLTSGSLTGTASLQIIAQESFGVNQTIILAVKVVTVSYLRLSTSPVFYTSNKEMLSAVPLGSVLTFTVHFHDSSGEALHSHNSQLTFSTNRDDLVQVGKGVSNSSLTVRTVNVGLTLLSVWDSEQSGLVDYVALPVHHAIQPADAHDLVPADVVCFSAQLVSHDGLSGTWSSSSSAILEIHPKTGVAVARDVGTVTVYYEIPGQLRTYREVVVSSVSRTVATVPSGSVRNERETKVLLTTRERGTNLIGSCSLAQLESVASLHPEKSISCRLQFTSDAVDFSAHDVYHTHTTFDTSTGVYSCVLTLGPMTEQQVKVLGVSMSAVRVEADVEGSRFSGERVSAELQVNPGFYSDQTHIILSSQHTTAEFSVYGATGLLQHLQVKSSSPSILVQEKEVSSTYPSFIRYTVTLLNLRDVTSASLTVSSPGSEQQLLLPITVVHTDSSSTTRGSLLHSVSIFQLRNRARSEETEPGSCSSSWTRIRSCSSRCLLSWQGPPSSLSCVTPFSLRETHQFILPSSRELRPLQVKSSSPSILVQEKEVSSTYPSFIRYTVTLLNLRDVTSASLTVSSPGSEQQLLLPITVVHTDSSSTTRAGAVGGDGAGILQQFMDSYQVMFFTLFALLAGTAVVVIVCHAIFSPRDPPVHPAFIQRTPPPPASPAASHFNSSLHSSDLRSSPKLRLFSPDYNCR</sequence>
<dbReference type="EMBL" id="CM040990">
    <property type="protein sequence ID" value="MCJ8741328.1"/>
    <property type="molecule type" value="Genomic_DNA"/>
</dbReference>
<comment type="caution">
    <text evidence="1">The sequence shown here is derived from an EMBL/GenBank/DDBJ whole genome shotgun (WGS) entry which is preliminary data.</text>
</comment>
<name>A0ACC5YZV1_9TELE</name>
<dbReference type="Proteomes" id="UP000830395">
    <property type="component" value="Chromosome 16"/>
</dbReference>
<evidence type="ECO:0000313" key="2">
    <source>
        <dbReference type="Proteomes" id="UP000830395"/>
    </source>
</evidence>
<keyword evidence="2" id="KW-1185">Reference proteome</keyword>
<accession>A0ACC5YZV1</accession>
<protein>
    <submittedName>
        <fullName evidence="1">Uncharacterized protein</fullName>
    </submittedName>
</protein>
<evidence type="ECO:0000313" key="1">
    <source>
        <dbReference type="EMBL" id="MCJ8741328.1"/>
    </source>
</evidence>